<keyword evidence="7 11" id="KW-0809">Transit peptide</keyword>
<dbReference type="InterPro" id="IPR003204">
    <property type="entry name" value="Cyt_c_oxidase_su5A/6"/>
</dbReference>
<comment type="similarity">
    <text evidence="3 11">Belongs to the cytochrome c oxidase subunit 5A family.</text>
</comment>
<proteinExistence type="inferred from homology"/>
<dbReference type="Gene3D" id="1.25.40.40">
    <property type="entry name" value="Cytochrome c oxidase, subunit Va/VI"/>
    <property type="match status" value="1"/>
</dbReference>
<evidence type="ECO:0000256" key="10">
    <source>
        <dbReference type="ARBA" id="ARBA00023136"/>
    </source>
</evidence>
<dbReference type="SUPFAM" id="SSF48479">
    <property type="entry name" value="Cytochrome c oxidase subunit E"/>
    <property type="match status" value="1"/>
</dbReference>
<keyword evidence="10 11" id="KW-0472">Membrane</keyword>
<accession>A0A4P9YP14</accession>
<dbReference type="GO" id="GO:0045277">
    <property type="term" value="C:respiratory chain complex IV"/>
    <property type="evidence" value="ECO:0007669"/>
    <property type="project" value="UniProtKB-UniRule"/>
</dbReference>
<keyword evidence="5 11" id="KW-0479">Metal-binding</keyword>
<evidence type="ECO:0000313" key="12">
    <source>
        <dbReference type="EMBL" id="RKP21496.1"/>
    </source>
</evidence>
<reference evidence="13" key="1">
    <citation type="journal article" date="2018" name="Nat. Microbiol.">
        <title>Leveraging single-cell genomics to expand the fungal tree of life.</title>
        <authorList>
            <person name="Ahrendt S.R."/>
            <person name="Quandt C.A."/>
            <person name="Ciobanu D."/>
            <person name="Clum A."/>
            <person name="Salamov A."/>
            <person name="Andreopoulos B."/>
            <person name="Cheng J.F."/>
            <person name="Woyke T."/>
            <person name="Pelin A."/>
            <person name="Henrissat B."/>
            <person name="Reynolds N.K."/>
            <person name="Benny G.L."/>
            <person name="Smith M.E."/>
            <person name="James T.Y."/>
            <person name="Grigoriev I.V."/>
        </authorList>
    </citation>
    <scope>NUCLEOTIDE SEQUENCE [LARGE SCALE GENOMIC DNA]</scope>
    <source>
        <strain evidence="13">CSF55</strain>
    </source>
</reference>
<dbReference type="Pfam" id="PF02284">
    <property type="entry name" value="COX5A"/>
    <property type="match status" value="1"/>
</dbReference>
<name>A0A4P9YP14_ROZAC</name>
<comment type="pathway">
    <text evidence="2 11">Energy metabolism; oxidative phosphorylation.</text>
</comment>
<evidence type="ECO:0000256" key="3">
    <source>
        <dbReference type="ARBA" id="ARBA00007972"/>
    </source>
</evidence>
<evidence type="ECO:0000256" key="7">
    <source>
        <dbReference type="ARBA" id="ARBA00022946"/>
    </source>
</evidence>
<evidence type="ECO:0000256" key="8">
    <source>
        <dbReference type="ARBA" id="ARBA00023004"/>
    </source>
</evidence>
<evidence type="ECO:0000313" key="13">
    <source>
        <dbReference type="Proteomes" id="UP000281549"/>
    </source>
</evidence>
<comment type="subcellular location">
    <subcellularLocation>
        <location evidence="1 11">Mitochondrion inner membrane</location>
        <topology evidence="1 11">Peripheral membrane protein</topology>
        <orientation evidence="1 11">Matrix side</orientation>
    </subcellularLocation>
</comment>
<keyword evidence="6 11" id="KW-0999">Mitochondrion inner membrane</keyword>
<dbReference type="PANTHER" id="PTHR14200">
    <property type="entry name" value="CYTOCHROME C OXIDASE POLYPEPTIDE"/>
    <property type="match status" value="1"/>
</dbReference>
<evidence type="ECO:0000256" key="1">
    <source>
        <dbReference type="ARBA" id="ARBA00004443"/>
    </source>
</evidence>
<protein>
    <recommendedName>
        <fullName evidence="11">Cytochrome c oxidase subunit 6, mitochondrial</fullName>
    </recommendedName>
    <alternativeName>
        <fullName evidence="11">Cytochrome c oxidase polypeptide VI</fullName>
    </alternativeName>
</protein>
<keyword evidence="4 11" id="KW-0349">Heme</keyword>
<evidence type="ECO:0000256" key="4">
    <source>
        <dbReference type="ARBA" id="ARBA00022617"/>
    </source>
</evidence>
<dbReference type="GO" id="GO:0046872">
    <property type="term" value="F:metal ion binding"/>
    <property type="evidence" value="ECO:0007669"/>
    <property type="project" value="UniProtKB-UniRule"/>
</dbReference>
<dbReference type="GO" id="GO:0005743">
    <property type="term" value="C:mitochondrial inner membrane"/>
    <property type="evidence" value="ECO:0007669"/>
    <property type="project" value="UniProtKB-SubCell"/>
</dbReference>
<dbReference type="InterPro" id="IPR036545">
    <property type="entry name" value="Cyt_c_oxidase_su5A/6_sf"/>
</dbReference>
<evidence type="ECO:0000256" key="9">
    <source>
        <dbReference type="ARBA" id="ARBA00023128"/>
    </source>
</evidence>
<gene>
    <name evidence="12" type="ORF">ROZALSC1DRAFT_27111</name>
</gene>
<organism evidence="12 13">
    <name type="scientific">Rozella allomycis (strain CSF55)</name>
    <dbReference type="NCBI Taxonomy" id="988480"/>
    <lineage>
        <taxon>Eukaryota</taxon>
        <taxon>Fungi</taxon>
        <taxon>Fungi incertae sedis</taxon>
        <taxon>Cryptomycota</taxon>
        <taxon>Cryptomycota incertae sedis</taxon>
        <taxon>Rozella</taxon>
    </lineage>
</organism>
<keyword evidence="8 11" id="KW-0408">Iron</keyword>
<comment type="subunit">
    <text evidence="11">Component of the cytochrome c oxidase (complex IV, CIV), a multisubunit enzyme composed of a catalytic core of 3 subunits and several supernumerary subunits.</text>
</comment>
<dbReference type="EMBL" id="ML004950">
    <property type="protein sequence ID" value="RKP21496.1"/>
    <property type="molecule type" value="Genomic_DNA"/>
</dbReference>
<dbReference type="PANTHER" id="PTHR14200:SF11">
    <property type="entry name" value="CYTOCHROME C OXIDASE SUBUNIT 5A, MITOCHONDRIAL"/>
    <property type="match status" value="1"/>
</dbReference>
<dbReference type="Proteomes" id="UP000281549">
    <property type="component" value="Unassembled WGS sequence"/>
</dbReference>
<dbReference type="GO" id="GO:0006123">
    <property type="term" value="P:mitochondrial electron transport, cytochrome c to oxygen"/>
    <property type="evidence" value="ECO:0007669"/>
    <property type="project" value="UniProtKB-UniRule"/>
</dbReference>
<keyword evidence="9 11" id="KW-0496">Mitochondrion</keyword>
<evidence type="ECO:0000256" key="11">
    <source>
        <dbReference type="RuleBase" id="RU368103"/>
    </source>
</evidence>
<evidence type="ECO:0000256" key="6">
    <source>
        <dbReference type="ARBA" id="ARBA00022792"/>
    </source>
</evidence>
<sequence>MMTSRVQIQEISDSAMILTPLIRMIKPYNVHYRRVSSFLCITPNLISKNVNAHRFRFNHGEFNLEEFEKTWINNINKSYDIIELQCVLTNVFGYDVVPTAPIIEAAIKKARLFNDFPTCVRIFVALRSITPKLTHYHEYLEYFKPLMDELGINSPEELVKSI</sequence>
<dbReference type="UniPathway" id="UPA00705"/>
<evidence type="ECO:0000256" key="2">
    <source>
        <dbReference type="ARBA" id="ARBA00004673"/>
    </source>
</evidence>
<comment type="function">
    <text evidence="11">Component of the cytochrome c oxidase, the last enzyme in the mitochondrial electron transport chain which drives oxidative phosphorylation. The respiratory chain contains 3 multisubunit complexes succinate dehydrogenase (complex II, CII), ubiquinol-cytochrome c oxidoreductase (cytochrome b-c1 complex, complex III, CIII) and cytochrome c oxidase (complex IV, CIV), that cooperate to transfer electrons derived from NADH and succinate to molecular oxygen, creating an electrochemical gradient over the inner membrane that drives transmembrane transport and the ATP synthase. Cytochrome c oxidase is the component of the respiratory chain that catalyzes the reduction of oxygen to water. Electrons originating from reduced cytochrome c in the intermembrane space (IMS) are transferred via the dinuclear copper A center (CU(A)) of subunit 2 and heme A of subunit 1 to the active site in subunit 1, a binuclear center (BNC) formed by heme A3 and copper B (CU(B)). The BNC reduces molecular oxygen to 2 water molecules using 4 electrons from cytochrome c in the IMS and 4 protons from the mitochondrial matrix.</text>
</comment>
<evidence type="ECO:0000256" key="5">
    <source>
        <dbReference type="ARBA" id="ARBA00022723"/>
    </source>
</evidence>
<dbReference type="AlphaFoldDB" id="A0A4P9YP14"/>